<feature type="transmembrane region" description="Helical" evidence="9">
    <location>
        <begin position="178"/>
        <end position="196"/>
    </location>
</feature>
<evidence type="ECO:0000313" key="10">
    <source>
        <dbReference type="EMBL" id="SEO79705.1"/>
    </source>
</evidence>
<dbReference type="AlphaFoldDB" id="A0A172RXN9"/>
<feature type="transmembrane region" description="Helical" evidence="9">
    <location>
        <begin position="233"/>
        <end position="249"/>
    </location>
</feature>
<evidence type="ECO:0000313" key="11">
    <source>
        <dbReference type="Proteomes" id="UP000182975"/>
    </source>
</evidence>
<proteinExistence type="predicted"/>
<dbReference type="OrthoDB" id="9783652at2"/>
<dbReference type="PROSITE" id="PS01348">
    <property type="entry name" value="MRAY_2"/>
    <property type="match status" value="1"/>
</dbReference>
<evidence type="ECO:0000256" key="9">
    <source>
        <dbReference type="SAM" id="Phobius"/>
    </source>
</evidence>
<dbReference type="STRING" id="79604.AAY81_04420"/>
<evidence type="ECO:0000256" key="3">
    <source>
        <dbReference type="ARBA" id="ARBA00022679"/>
    </source>
</evidence>
<evidence type="ECO:0000256" key="6">
    <source>
        <dbReference type="ARBA" id="ARBA00023136"/>
    </source>
</evidence>
<comment type="cofactor">
    <cofactor evidence="7">
        <name>Mg(2+)</name>
        <dbReference type="ChEBI" id="CHEBI:18420"/>
    </cofactor>
</comment>
<accession>A0A172RXN9</accession>
<feature type="transmembrane region" description="Helical" evidence="9">
    <location>
        <begin position="88"/>
        <end position="104"/>
    </location>
</feature>
<keyword evidence="2" id="KW-1003">Cell membrane</keyword>
<dbReference type="GO" id="GO:0009103">
    <property type="term" value="P:lipopolysaccharide biosynthetic process"/>
    <property type="evidence" value="ECO:0007669"/>
    <property type="project" value="TreeGrafter"/>
</dbReference>
<dbReference type="KEGG" id="ddt:AAY81_04420"/>
<dbReference type="InterPro" id="IPR000715">
    <property type="entry name" value="Glycosyl_transferase_4"/>
</dbReference>
<reference evidence="11" key="1">
    <citation type="submission" date="2016-10" db="EMBL/GenBank/DDBJ databases">
        <authorList>
            <person name="Varghese N."/>
        </authorList>
    </citation>
    <scope>NUCLEOTIDE SEQUENCE [LARGE SCALE GENOMIC DNA]</scope>
    <source>
        <strain evidence="11">DSM 21843</strain>
    </source>
</reference>
<evidence type="ECO:0000256" key="1">
    <source>
        <dbReference type="ARBA" id="ARBA00004651"/>
    </source>
</evidence>
<evidence type="ECO:0000256" key="8">
    <source>
        <dbReference type="SAM" id="MobiDB-lite"/>
    </source>
</evidence>
<dbReference type="GO" id="GO:0044038">
    <property type="term" value="P:cell wall macromolecule biosynthetic process"/>
    <property type="evidence" value="ECO:0007669"/>
    <property type="project" value="TreeGrafter"/>
</dbReference>
<keyword evidence="7" id="KW-0460">Magnesium</keyword>
<dbReference type="GO" id="GO:0016780">
    <property type="term" value="F:phosphotransferase activity, for other substituted phosphate groups"/>
    <property type="evidence" value="ECO:0007669"/>
    <property type="project" value="InterPro"/>
</dbReference>
<dbReference type="RefSeq" id="WP_066661847.1">
    <property type="nucleotide sequence ID" value="NZ_CP011402.1"/>
</dbReference>
<dbReference type="Pfam" id="PF00953">
    <property type="entry name" value="Glycos_transf_4"/>
    <property type="match status" value="1"/>
</dbReference>
<keyword evidence="3 10" id="KW-0808">Transferase</keyword>
<feature type="transmembrane region" description="Helical" evidence="9">
    <location>
        <begin position="334"/>
        <end position="351"/>
    </location>
</feature>
<feature type="transmembrane region" description="Helical" evidence="9">
    <location>
        <begin position="50"/>
        <end position="68"/>
    </location>
</feature>
<keyword evidence="7" id="KW-0479">Metal-binding</keyword>
<keyword evidence="6 9" id="KW-0472">Membrane</keyword>
<protein>
    <submittedName>
        <fullName evidence="10">UDP-GlcNAc:undecaprenyl-phosphate GlcNAc-1-phosphate transferase</fullName>
    </submittedName>
</protein>
<feature type="compositionally biased region" description="Acidic residues" evidence="8">
    <location>
        <begin position="382"/>
        <end position="392"/>
    </location>
</feature>
<feature type="transmembrane region" description="Helical" evidence="9">
    <location>
        <begin position="255"/>
        <end position="276"/>
    </location>
</feature>
<dbReference type="EMBL" id="FOEC01000007">
    <property type="protein sequence ID" value="SEO79705.1"/>
    <property type="molecule type" value="Genomic_DNA"/>
</dbReference>
<evidence type="ECO:0000256" key="2">
    <source>
        <dbReference type="ARBA" id="ARBA00022475"/>
    </source>
</evidence>
<gene>
    <name evidence="10" type="ORF">SAMN02910314_01225</name>
</gene>
<feature type="transmembrane region" description="Helical" evidence="9">
    <location>
        <begin position="6"/>
        <end position="29"/>
    </location>
</feature>
<keyword evidence="4 9" id="KW-0812">Transmembrane</keyword>
<feature type="transmembrane region" description="Helical" evidence="9">
    <location>
        <begin position="307"/>
        <end position="328"/>
    </location>
</feature>
<dbReference type="PANTHER" id="PTHR22926:SF3">
    <property type="entry name" value="UNDECAPRENYL-PHOSPHATE ALPHA-N-ACETYLGLUCOSAMINYL 1-PHOSPHATE TRANSFERASE"/>
    <property type="match status" value="1"/>
</dbReference>
<dbReference type="GO" id="GO:0005886">
    <property type="term" value="C:plasma membrane"/>
    <property type="evidence" value="ECO:0007669"/>
    <property type="project" value="UniProtKB-SubCell"/>
</dbReference>
<dbReference type="PATRIC" id="fig|79604.3.peg.900"/>
<feature type="transmembrane region" description="Helical" evidence="9">
    <location>
        <begin position="148"/>
        <end position="166"/>
    </location>
</feature>
<feature type="binding site" evidence="7">
    <location>
        <position position="170"/>
    </location>
    <ligand>
        <name>Mg(2+)</name>
        <dbReference type="ChEBI" id="CHEBI:18420"/>
    </ligand>
</feature>
<dbReference type="InterPro" id="IPR018480">
    <property type="entry name" value="PNAcMuramoyl-5peptid_Trfase_CS"/>
</dbReference>
<dbReference type="PANTHER" id="PTHR22926">
    <property type="entry name" value="PHOSPHO-N-ACETYLMURAMOYL-PENTAPEPTIDE-TRANSFERASE"/>
    <property type="match status" value="1"/>
</dbReference>
<evidence type="ECO:0000256" key="5">
    <source>
        <dbReference type="ARBA" id="ARBA00022989"/>
    </source>
</evidence>
<sequence length="392" mass="42327">MDFLQLGIVLLVAFVVTYIMVPVSKRIALRIGAIDYPSNRRVNTTPIPRCGGIALYVGFLAGLLVMYVQSFTCGHSWLDIIMERNVNPPLLVCGITFMFALGLVDDVRQINAKIKFAGQIVACCLIYAAGISIDAIGSPIDAEGHRLIFLHWADMPITVIYLLGFVNITNLIDGLDGLAAGIVAIVTACLMVLVAAQGSFTLTGMCLALIGACLAFLRFNFYPATVFMGDSGSLFLGLIVGIVSIMGVVRMSSLVLMLVPLVIAGVPVIDTLSAIVRRKVAHKHIDEADLGHVHHRLLDAGFSQRKAVIILYCCSGVLGAIGISIGQFTGSERWVILGVLAAALAVVIWKFKLFKPVLRHYYEHKGKEGPRMPSGYGRGEQIPEDPESGEEK</sequence>
<dbReference type="GO" id="GO:0046872">
    <property type="term" value="F:metal ion binding"/>
    <property type="evidence" value="ECO:0007669"/>
    <property type="project" value="UniProtKB-KW"/>
</dbReference>
<name>A0A172RXN9_9ACTN</name>
<feature type="transmembrane region" description="Helical" evidence="9">
    <location>
        <begin position="116"/>
        <end position="136"/>
    </location>
</feature>
<evidence type="ECO:0000256" key="7">
    <source>
        <dbReference type="PIRSR" id="PIRSR600715-1"/>
    </source>
</evidence>
<feature type="region of interest" description="Disordered" evidence="8">
    <location>
        <begin position="368"/>
        <end position="392"/>
    </location>
</feature>
<feature type="transmembrane region" description="Helical" evidence="9">
    <location>
        <begin position="202"/>
        <end position="221"/>
    </location>
</feature>
<dbReference type="Proteomes" id="UP000182975">
    <property type="component" value="Unassembled WGS sequence"/>
</dbReference>
<feature type="binding site" evidence="7">
    <location>
        <position position="230"/>
    </location>
    <ligand>
        <name>Mg(2+)</name>
        <dbReference type="ChEBI" id="CHEBI:18420"/>
    </ligand>
</feature>
<keyword evidence="5 9" id="KW-1133">Transmembrane helix</keyword>
<dbReference type="GO" id="GO:0071555">
    <property type="term" value="P:cell wall organization"/>
    <property type="evidence" value="ECO:0007669"/>
    <property type="project" value="TreeGrafter"/>
</dbReference>
<keyword evidence="11" id="KW-1185">Reference proteome</keyword>
<dbReference type="CDD" id="cd06853">
    <property type="entry name" value="GT_WecA_like"/>
    <property type="match status" value="1"/>
</dbReference>
<organism evidence="10 11">
    <name type="scientific">Denitrobacterium detoxificans</name>
    <dbReference type="NCBI Taxonomy" id="79604"/>
    <lineage>
        <taxon>Bacteria</taxon>
        <taxon>Bacillati</taxon>
        <taxon>Actinomycetota</taxon>
        <taxon>Coriobacteriia</taxon>
        <taxon>Eggerthellales</taxon>
        <taxon>Eggerthellaceae</taxon>
        <taxon>Denitrobacterium</taxon>
    </lineage>
</organism>
<comment type="subcellular location">
    <subcellularLocation>
        <location evidence="1">Cell membrane</location>
        <topology evidence="1">Multi-pass membrane protein</topology>
    </subcellularLocation>
</comment>
<evidence type="ECO:0000256" key="4">
    <source>
        <dbReference type="ARBA" id="ARBA00022692"/>
    </source>
</evidence>